<comment type="caution">
    <text evidence="1">The sequence shown here is derived from an EMBL/GenBank/DDBJ whole genome shotgun (WGS) entry which is preliminary data.</text>
</comment>
<sequence>MSLGDQMRCHTDQGKGVHIGDDELENVVMAFPTLVLWIAAPPEGDIISIVCPMLWIPLELLRFEVRLQT</sequence>
<dbReference type="AlphaFoldDB" id="A0A1E5QAG1"/>
<gene>
    <name evidence="1" type="ORF">BEN30_05665</name>
</gene>
<protein>
    <submittedName>
        <fullName evidence="1">Uncharacterized protein</fullName>
    </submittedName>
</protein>
<reference evidence="2" key="1">
    <citation type="submission" date="2016-07" db="EMBL/GenBank/DDBJ databases">
        <authorList>
            <person name="Florea S."/>
            <person name="Webb J.S."/>
            <person name="Jaromczyk J."/>
            <person name="Schardl C.L."/>
        </authorList>
    </citation>
    <scope>NUCLEOTIDE SEQUENCE [LARGE SCALE GENOMIC DNA]</scope>
    <source>
        <strain evidence="2">MV-1</strain>
    </source>
</reference>
<evidence type="ECO:0000313" key="1">
    <source>
        <dbReference type="EMBL" id="OEJ68697.1"/>
    </source>
</evidence>
<name>A0A1E5QAG1_9PROT</name>
<dbReference type="EMBL" id="MCGG01000011">
    <property type="protein sequence ID" value="OEJ68697.1"/>
    <property type="molecule type" value="Genomic_DNA"/>
</dbReference>
<evidence type="ECO:0000313" key="2">
    <source>
        <dbReference type="Proteomes" id="UP000095347"/>
    </source>
</evidence>
<keyword evidence="2" id="KW-1185">Reference proteome</keyword>
<accession>A0A1E5QAG1</accession>
<dbReference type="STRING" id="28181.BEN30_05665"/>
<organism evidence="1 2">
    <name type="scientific">Magnetovibrio blakemorei</name>
    <dbReference type="NCBI Taxonomy" id="28181"/>
    <lineage>
        <taxon>Bacteria</taxon>
        <taxon>Pseudomonadati</taxon>
        <taxon>Pseudomonadota</taxon>
        <taxon>Alphaproteobacteria</taxon>
        <taxon>Rhodospirillales</taxon>
        <taxon>Magnetovibrionaceae</taxon>
        <taxon>Magnetovibrio</taxon>
    </lineage>
</organism>
<proteinExistence type="predicted"/>
<dbReference type="Proteomes" id="UP000095347">
    <property type="component" value="Unassembled WGS sequence"/>
</dbReference>